<dbReference type="Gene3D" id="1.10.10.1100">
    <property type="entry name" value="BFD-like [2Fe-2S]-binding domain"/>
    <property type="match status" value="1"/>
</dbReference>
<name>A0A8J6P2J7_9FIRM</name>
<evidence type="ECO:0000259" key="1">
    <source>
        <dbReference type="Pfam" id="PF01266"/>
    </source>
</evidence>
<comment type="caution">
    <text evidence="3">The sequence shown here is derived from an EMBL/GenBank/DDBJ whole genome shotgun (WGS) entry which is preliminary data.</text>
</comment>
<dbReference type="RefSeq" id="WP_154825058.1">
    <property type="nucleotide sequence ID" value="NZ_JACRTL010000007.1"/>
</dbReference>
<dbReference type="Gene3D" id="3.50.50.60">
    <property type="entry name" value="FAD/NAD(P)-binding domain"/>
    <property type="match status" value="1"/>
</dbReference>
<dbReference type="PANTHER" id="PTHR42720">
    <property type="entry name" value="GLYCEROL-3-PHOSPHATE DEHYDROGENASE"/>
    <property type="match status" value="1"/>
</dbReference>
<dbReference type="InterPro" id="IPR041854">
    <property type="entry name" value="BFD-like_2Fe2S-bd_dom_sf"/>
</dbReference>
<evidence type="ECO:0000313" key="4">
    <source>
        <dbReference type="Proteomes" id="UP000632659"/>
    </source>
</evidence>
<reference evidence="3" key="1">
    <citation type="submission" date="2020-08" db="EMBL/GenBank/DDBJ databases">
        <title>Genome public.</title>
        <authorList>
            <person name="Liu C."/>
            <person name="Sun Q."/>
        </authorList>
    </citation>
    <scope>NUCLEOTIDE SEQUENCE</scope>
    <source>
        <strain evidence="3">NSJ-15</strain>
    </source>
</reference>
<dbReference type="InterPro" id="IPR036188">
    <property type="entry name" value="FAD/NAD-bd_sf"/>
</dbReference>
<dbReference type="Gene3D" id="3.30.9.10">
    <property type="entry name" value="D-Amino Acid Oxidase, subunit A, domain 2"/>
    <property type="match status" value="1"/>
</dbReference>
<dbReference type="Proteomes" id="UP000632659">
    <property type="component" value="Unassembled WGS sequence"/>
</dbReference>
<dbReference type="AlphaFoldDB" id="A0A8J6P2J7"/>
<dbReference type="CDD" id="cd19946">
    <property type="entry name" value="GlpA-like_Fer2_BFD-like"/>
    <property type="match status" value="1"/>
</dbReference>
<proteinExistence type="predicted"/>
<dbReference type="PANTHER" id="PTHR42720:SF1">
    <property type="entry name" value="GLYCEROL 3-PHOSPHATE OXIDASE"/>
    <property type="match status" value="1"/>
</dbReference>
<dbReference type="InterPro" id="IPR006076">
    <property type="entry name" value="FAD-dep_OxRdtase"/>
</dbReference>
<accession>A0A8J6P2J7</accession>
<feature type="domain" description="BFD-like [2Fe-2S]-binding" evidence="2">
    <location>
        <begin position="402"/>
        <end position="454"/>
    </location>
</feature>
<dbReference type="SUPFAM" id="SSF51905">
    <property type="entry name" value="FAD/NAD(P)-binding domain"/>
    <property type="match status" value="1"/>
</dbReference>
<evidence type="ECO:0000313" key="3">
    <source>
        <dbReference type="EMBL" id="MBC8611734.1"/>
    </source>
</evidence>
<dbReference type="Pfam" id="PF01266">
    <property type="entry name" value="DAO"/>
    <property type="match status" value="1"/>
</dbReference>
<dbReference type="InterPro" id="IPR052745">
    <property type="entry name" value="G3P_Oxidase/Oxidoreductase"/>
</dbReference>
<keyword evidence="4" id="KW-1185">Reference proteome</keyword>
<dbReference type="EMBL" id="JACRTL010000007">
    <property type="protein sequence ID" value="MBC8611734.1"/>
    <property type="molecule type" value="Genomic_DNA"/>
</dbReference>
<dbReference type="Pfam" id="PF04324">
    <property type="entry name" value="Fer2_BFD"/>
    <property type="match status" value="1"/>
</dbReference>
<organism evidence="3 4">
    <name type="scientific">Massiliimalia timonensis</name>
    <dbReference type="NCBI Taxonomy" id="1987501"/>
    <lineage>
        <taxon>Bacteria</taxon>
        <taxon>Bacillati</taxon>
        <taxon>Bacillota</taxon>
        <taxon>Clostridia</taxon>
        <taxon>Eubacteriales</taxon>
        <taxon>Oscillospiraceae</taxon>
        <taxon>Massiliimalia</taxon>
    </lineage>
</organism>
<protein>
    <submittedName>
        <fullName evidence="3">NAD(P)/FAD-dependent oxidoreductase</fullName>
    </submittedName>
</protein>
<dbReference type="InterPro" id="IPR007419">
    <property type="entry name" value="BFD-like_2Fe2S-bd_dom"/>
</dbReference>
<feature type="domain" description="FAD dependent oxidoreductase" evidence="1">
    <location>
        <begin position="3"/>
        <end position="354"/>
    </location>
</feature>
<gene>
    <name evidence="3" type="ORF">H8702_11600</name>
</gene>
<sequence length="488" mass="52855">MIDVAIIGTGVCGAAVARELSKYRDLQIVCLEKDTDVANGTSKANSGIVHAGYDPKPGTLMAKYNVKGNAMIRQLAKDLDIPYRQNGSLVVAFDDEDMKTVQALYQRGLENGVPDLSVIDAQEVRRLEPNINPDIKGALYAKSAGVISPWELAIAQMEVAVQNGVEVRLETEVTGISLCGDHFEVTVKTNQGTEVLETKFVVNAAGVHSEEVCSYISKPNFHIVPNKGQYYLLDKTQGALVERVIFQCPSKVGKGVLVSPTAHGNLIVGPDAVDVNNAEDVSTTAQQLAFVRNTAARTCDKINYRESIRNFAGVRAQGTVDEFIVGTVPETDRFINIANIKSPGLTSSPAIAVDVVSMMGEAGLPLKEKDDYVKTRQIVRFRELDEAGKQRIIEKDPRYGRVICRCETITEGEIVAAIHAPIGARTVDGVKRRCNAGMGRCQGGFCSPRVLDIICRETGLKPEEIRKDKAGSNILIGQTPKGQDKASV</sequence>
<evidence type="ECO:0000259" key="2">
    <source>
        <dbReference type="Pfam" id="PF04324"/>
    </source>
</evidence>